<dbReference type="EMBL" id="JAAOIW010000014">
    <property type="protein sequence ID" value="NHN33814.1"/>
    <property type="molecule type" value="Genomic_DNA"/>
</dbReference>
<gene>
    <name evidence="7" type="ORF">G9U52_28765</name>
</gene>
<accession>A0ABX0JEY0</accession>
<dbReference type="RefSeq" id="WP_166154156.1">
    <property type="nucleotide sequence ID" value="NZ_JAAOIW010000014.1"/>
</dbReference>
<evidence type="ECO:0000313" key="8">
    <source>
        <dbReference type="Proteomes" id="UP001165962"/>
    </source>
</evidence>
<feature type="transmembrane region" description="Helical" evidence="6">
    <location>
        <begin position="32"/>
        <end position="52"/>
    </location>
</feature>
<sequence length="121" mass="13454">MSDQLKPIVRAALLFVSVVLIVWVLVPGYRTYAAGFLLGMLVSLINAWILMIKIDAFTRNITEKTEKRGNLGTLSRVCMALIAVMCAVKIPQIDLVFTIIGLFFVQMVTLVRGLFFSKNSS</sequence>
<comment type="subcellular location">
    <subcellularLocation>
        <location evidence="1">Cell membrane</location>
        <topology evidence="1">Multi-pass membrane protein</topology>
    </subcellularLocation>
</comment>
<evidence type="ECO:0000313" key="7">
    <source>
        <dbReference type="EMBL" id="NHN33814.1"/>
    </source>
</evidence>
<organism evidence="7 8">
    <name type="scientific">Paenibacillus agricola</name>
    <dbReference type="NCBI Taxonomy" id="2716264"/>
    <lineage>
        <taxon>Bacteria</taxon>
        <taxon>Bacillati</taxon>
        <taxon>Bacillota</taxon>
        <taxon>Bacilli</taxon>
        <taxon>Bacillales</taxon>
        <taxon>Paenibacillaceae</taxon>
        <taxon>Paenibacillus</taxon>
    </lineage>
</organism>
<keyword evidence="4 6" id="KW-1133">Transmembrane helix</keyword>
<dbReference type="PANTHER" id="PTHR40035:SF1">
    <property type="entry name" value="ATP SYNTHASE PROTEIN I"/>
    <property type="match status" value="1"/>
</dbReference>
<evidence type="ECO:0000256" key="1">
    <source>
        <dbReference type="ARBA" id="ARBA00004651"/>
    </source>
</evidence>
<keyword evidence="8" id="KW-1185">Reference proteome</keyword>
<evidence type="ECO:0000256" key="2">
    <source>
        <dbReference type="ARBA" id="ARBA00022475"/>
    </source>
</evidence>
<dbReference type="InterPro" id="IPR005598">
    <property type="entry name" value="ATP_synth_I"/>
</dbReference>
<dbReference type="InterPro" id="IPR039072">
    <property type="entry name" value="ATP_synth_I_Bacilli"/>
</dbReference>
<evidence type="ECO:0000256" key="5">
    <source>
        <dbReference type="ARBA" id="ARBA00023136"/>
    </source>
</evidence>
<feature type="transmembrane region" description="Helical" evidence="6">
    <location>
        <begin position="73"/>
        <end position="90"/>
    </location>
</feature>
<feature type="transmembrane region" description="Helical" evidence="6">
    <location>
        <begin position="7"/>
        <end position="26"/>
    </location>
</feature>
<keyword evidence="5 6" id="KW-0472">Membrane</keyword>
<comment type="caution">
    <text evidence="7">The sequence shown here is derived from an EMBL/GenBank/DDBJ whole genome shotgun (WGS) entry which is preliminary data.</text>
</comment>
<feature type="transmembrane region" description="Helical" evidence="6">
    <location>
        <begin position="96"/>
        <end position="115"/>
    </location>
</feature>
<evidence type="ECO:0000256" key="4">
    <source>
        <dbReference type="ARBA" id="ARBA00022989"/>
    </source>
</evidence>
<proteinExistence type="predicted"/>
<dbReference type="PANTHER" id="PTHR40035">
    <property type="entry name" value="ATP SYNTHASE PROTEIN I"/>
    <property type="match status" value="1"/>
</dbReference>
<name>A0ABX0JEY0_9BACL</name>
<evidence type="ECO:0000256" key="3">
    <source>
        <dbReference type="ARBA" id="ARBA00022692"/>
    </source>
</evidence>
<reference evidence="7" key="1">
    <citation type="submission" date="2020-03" db="EMBL/GenBank/DDBJ databases">
        <title>Draft sequencing of Paenibacilllus sp. S3N08.</title>
        <authorList>
            <person name="Kim D.-U."/>
        </authorList>
    </citation>
    <scope>NUCLEOTIDE SEQUENCE</scope>
    <source>
        <strain evidence="7">S3N08</strain>
    </source>
</reference>
<keyword evidence="3 6" id="KW-0812">Transmembrane</keyword>
<dbReference type="Proteomes" id="UP001165962">
    <property type="component" value="Unassembled WGS sequence"/>
</dbReference>
<keyword evidence="2" id="KW-1003">Cell membrane</keyword>
<evidence type="ECO:0000256" key="6">
    <source>
        <dbReference type="SAM" id="Phobius"/>
    </source>
</evidence>
<dbReference type="Pfam" id="PF03899">
    <property type="entry name" value="ATP-synt_I"/>
    <property type="match status" value="1"/>
</dbReference>
<protein>
    <submittedName>
        <fullName evidence="7">ATP synthase subunit I</fullName>
    </submittedName>
</protein>